<evidence type="ECO:0000313" key="2">
    <source>
        <dbReference type="Proteomes" id="UP000838686"/>
    </source>
</evidence>
<proteinExistence type="predicted"/>
<reference evidence="1" key="1">
    <citation type="submission" date="2022-01" db="EMBL/GenBank/DDBJ databases">
        <authorList>
            <person name="Criscuolo A."/>
        </authorList>
    </citation>
    <scope>NUCLEOTIDE SEQUENCE</scope>
    <source>
        <strain evidence="1">CIP111893</strain>
    </source>
</reference>
<comment type="caution">
    <text evidence="1">The sequence shown here is derived from an EMBL/GenBank/DDBJ whole genome shotgun (WGS) entry which is preliminary data.</text>
</comment>
<dbReference type="EMBL" id="CAKMMF010000009">
    <property type="protein sequence ID" value="CAH1203831.1"/>
    <property type="molecule type" value="Genomic_DNA"/>
</dbReference>
<accession>A0ABM9C7E5</accession>
<organism evidence="1 2">
    <name type="scientific">Paenibacillus plantiphilus</name>
    <dbReference type="NCBI Taxonomy" id="2905650"/>
    <lineage>
        <taxon>Bacteria</taxon>
        <taxon>Bacillati</taxon>
        <taxon>Bacillota</taxon>
        <taxon>Bacilli</taxon>
        <taxon>Bacillales</taxon>
        <taxon>Paenibacillaceae</taxon>
        <taxon>Paenibacillus</taxon>
    </lineage>
</organism>
<name>A0ABM9C7E5_9BACL</name>
<protein>
    <submittedName>
        <fullName evidence="1">Uncharacterized protein</fullName>
    </submittedName>
</protein>
<keyword evidence="2" id="KW-1185">Reference proteome</keyword>
<evidence type="ECO:0000313" key="1">
    <source>
        <dbReference type="EMBL" id="CAH1203831.1"/>
    </source>
</evidence>
<dbReference type="Proteomes" id="UP000838686">
    <property type="component" value="Unassembled WGS sequence"/>
</dbReference>
<sequence>MYLKHLKIWNVYVRLYADGVRFALRAFLVATFFERTSLTLFYVKIIRVRLVCSNAFLALTCFSNRQMTSFAHIHASRTFRTF</sequence>
<gene>
    <name evidence="1" type="ORF">PAECIP111893_02084</name>
</gene>